<dbReference type="GO" id="GO:0008915">
    <property type="term" value="F:lipid-A-disaccharide synthase activity"/>
    <property type="evidence" value="ECO:0007669"/>
    <property type="project" value="InterPro"/>
</dbReference>
<dbReference type="AlphaFoldDB" id="A0A370X3E4"/>
<dbReference type="OrthoDB" id="9793186at2"/>
<accession>A0A370X3E4</accession>
<dbReference type="SMART" id="SM01259">
    <property type="entry name" value="LAB_N"/>
    <property type="match status" value="1"/>
</dbReference>
<evidence type="ECO:0000313" key="3">
    <source>
        <dbReference type="EMBL" id="RDS82817.1"/>
    </source>
</evidence>
<evidence type="ECO:0000259" key="2">
    <source>
        <dbReference type="SMART" id="SM01259"/>
    </source>
</evidence>
<dbReference type="Proteomes" id="UP000254258">
    <property type="component" value="Unassembled WGS sequence"/>
</dbReference>
<gene>
    <name evidence="3" type="ORF">DWU98_06620</name>
</gene>
<organism evidence="3 4">
    <name type="scientific">Dyella monticola</name>
    <dbReference type="NCBI Taxonomy" id="1927958"/>
    <lineage>
        <taxon>Bacteria</taxon>
        <taxon>Pseudomonadati</taxon>
        <taxon>Pseudomonadota</taxon>
        <taxon>Gammaproteobacteria</taxon>
        <taxon>Lysobacterales</taxon>
        <taxon>Rhodanobacteraceae</taxon>
        <taxon>Dyella</taxon>
    </lineage>
</organism>
<dbReference type="Pfam" id="PF07578">
    <property type="entry name" value="LAB_N"/>
    <property type="match status" value="1"/>
</dbReference>
<keyword evidence="1" id="KW-0812">Transmembrane</keyword>
<evidence type="ECO:0000313" key="4">
    <source>
        <dbReference type="Proteomes" id="UP000254258"/>
    </source>
</evidence>
<evidence type="ECO:0000256" key="1">
    <source>
        <dbReference type="SAM" id="Phobius"/>
    </source>
</evidence>
<dbReference type="RefSeq" id="WP_115494729.1">
    <property type="nucleotide sequence ID" value="NZ_QRBE01000003.1"/>
</dbReference>
<comment type="caution">
    <text evidence="3">The sequence shown here is derived from an EMBL/GenBank/DDBJ whole genome shotgun (WGS) entry which is preliminary data.</text>
</comment>
<reference evidence="3 4" key="1">
    <citation type="submission" date="2018-07" db="EMBL/GenBank/DDBJ databases">
        <title>Dyella monticola sp. nov. and Dyella psychrodurans sp. nov. isolated from monsoon evergreen broad-leaved forest soil of Dinghu Mountain, China.</title>
        <authorList>
            <person name="Gao Z."/>
            <person name="Qiu L."/>
        </authorList>
    </citation>
    <scope>NUCLEOTIDE SEQUENCE [LARGE SCALE GENOMIC DNA]</scope>
    <source>
        <strain evidence="3 4">4G-K06</strain>
    </source>
</reference>
<dbReference type="InterPro" id="IPR011499">
    <property type="entry name" value="Lipid_A_biosynth_N"/>
</dbReference>
<keyword evidence="1" id="KW-1133">Transmembrane helix</keyword>
<protein>
    <recommendedName>
        <fullName evidence="2">Lipid A biosynthesis N-terminal domain-containing protein</fullName>
    </recommendedName>
</protein>
<sequence>MSLSPQTLWIGAGLIGQVLFGARFLVQWLYSEARGQSLIPPSFWYLSVAGGVILLSYAIHQREAVFIIGEAVTLAIFLRNLIMLRKQPDPD</sequence>
<keyword evidence="4" id="KW-1185">Reference proteome</keyword>
<proteinExistence type="predicted"/>
<keyword evidence="1" id="KW-0472">Membrane</keyword>
<feature type="transmembrane region" description="Helical" evidence="1">
    <location>
        <begin position="38"/>
        <end position="58"/>
    </location>
</feature>
<dbReference type="GO" id="GO:0016020">
    <property type="term" value="C:membrane"/>
    <property type="evidence" value="ECO:0007669"/>
    <property type="project" value="GOC"/>
</dbReference>
<dbReference type="GO" id="GO:0009245">
    <property type="term" value="P:lipid A biosynthetic process"/>
    <property type="evidence" value="ECO:0007669"/>
    <property type="project" value="InterPro"/>
</dbReference>
<feature type="transmembrane region" description="Helical" evidence="1">
    <location>
        <begin position="6"/>
        <end position="26"/>
    </location>
</feature>
<name>A0A370X3E4_9GAMM</name>
<dbReference type="EMBL" id="QRBE01000003">
    <property type="protein sequence ID" value="RDS82817.1"/>
    <property type="molecule type" value="Genomic_DNA"/>
</dbReference>
<feature type="transmembrane region" description="Helical" evidence="1">
    <location>
        <begin position="64"/>
        <end position="82"/>
    </location>
</feature>
<feature type="domain" description="Lipid A biosynthesis N-terminal" evidence="2">
    <location>
        <begin position="12"/>
        <end position="83"/>
    </location>
</feature>